<dbReference type="InterPro" id="IPR032628">
    <property type="entry name" value="AC_N"/>
</dbReference>
<comment type="catalytic activity">
    <reaction evidence="1">
        <text>ATP = 3',5'-cyclic AMP + diphosphate</text>
        <dbReference type="Rhea" id="RHEA:15389"/>
        <dbReference type="ChEBI" id="CHEBI:30616"/>
        <dbReference type="ChEBI" id="CHEBI:33019"/>
        <dbReference type="ChEBI" id="CHEBI:58165"/>
        <dbReference type="EC" id="4.6.1.1"/>
    </reaction>
</comment>
<gene>
    <name evidence="15" type="ORF">ONB1V03_LOCUS5764</name>
</gene>
<evidence type="ECO:0000256" key="12">
    <source>
        <dbReference type="SAM" id="MobiDB-lite"/>
    </source>
</evidence>
<evidence type="ECO:0000256" key="6">
    <source>
        <dbReference type="ARBA" id="ARBA00022741"/>
    </source>
</evidence>
<protein>
    <recommendedName>
        <fullName evidence="3">adenylate cyclase</fullName>
        <ecNumber evidence="3">4.6.1.1</ecNumber>
    </recommendedName>
</protein>
<dbReference type="GO" id="GO:0005886">
    <property type="term" value="C:plasma membrane"/>
    <property type="evidence" value="ECO:0007669"/>
    <property type="project" value="InterPro"/>
</dbReference>
<dbReference type="GO" id="GO:0004016">
    <property type="term" value="F:adenylate cyclase activity"/>
    <property type="evidence" value="ECO:0007669"/>
    <property type="project" value="UniProtKB-EC"/>
</dbReference>
<evidence type="ECO:0000256" key="7">
    <source>
        <dbReference type="ARBA" id="ARBA00022840"/>
    </source>
</evidence>
<proteinExistence type="predicted"/>
<dbReference type="EMBL" id="OC917230">
    <property type="protein sequence ID" value="CAD7646507.1"/>
    <property type="molecule type" value="Genomic_DNA"/>
</dbReference>
<feature type="compositionally biased region" description="Acidic residues" evidence="12">
    <location>
        <begin position="25"/>
        <end position="34"/>
    </location>
</feature>
<dbReference type="GO" id="GO:0035556">
    <property type="term" value="P:intracellular signal transduction"/>
    <property type="evidence" value="ECO:0007669"/>
    <property type="project" value="InterPro"/>
</dbReference>
<dbReference type="Gene3D" id="3.30.70.1230">
    <property type="entry name" value="Nucleotide cyclase"/>
    <property type="match status" value="1"/>
</dbReference>
<feature type="transmembrane region" description="Helical" evidence="13">
    <location>
        <begin position="233"/>
        <end position="252"/>
    </location>
</feature>
<dbReference type="PANTHER" id="PTHR45627">
    <property type="entry name" value="ADENYLATE CYCLASE TYPE 1"/>
    <property type="match status" value="1"/>
</dbReference>
<dbReference type="Pfam" id="PF16214">
    <property type="entry name" value="AC_N"/>
    <property type="match status" value="1"/>
</dbReference>
<evidence type="ECO:0000256" key="4">
    <source>
        <dbReference type="ARBA" id="ARBA00022692"/>
    </source>
</evidence>
<organism evidence="15">
    <name type="scientific">Oppiella nova</name>
    <dbReference type="NCBI Taxonomy" id="334625"/>
    <lineage>
        <taxon>Eukaryota</taxon>
        <taxon>Metazoa</taxon>
        <taxon>Ecdysozoa</taxon>
        <taxon>Arthropoda</taxon>
        <taxon>Chelicerata</taxon>
        <taxon>Arachnida</taxon>
        <taxon>Acari</taxon>
        <taxon>Acariformes</taxon>
        <taxon>Sarcoptiformes</taxon>
        <taxon>Oribatida</taxon>
        <taxon>Brachypylina</taxon>
        <taxon>Oppioidea</taxon>
        <taxon>Oppiidae</taxon>
        <taxon>Oppiella</taxon>
    </lineage>
</organism>
<keyword evidence="4 13" id="KW-0812">Transmembrane</keyword>
<feature type="domain" description="Guanylate cyclase" evidence="14">
    <location>
        <begin position="347"/>
        <end position="466"/>
    </location>
</feature>
<name>A0A7R9LTJ3_9ACAR</name>
<dbReference type="EC" id="4.6.1.1" evidence="3"/>
<dbReference type="InterPro" id="IPR029787">
    <property type="entry name" value="Nucleotide_cyclase"/>
</dbReference>
<evidence type="ECO:0000313" key="16">
    <source>
        <dbReference type="Proteomes" id="UP000728032"/>
    </source>
</evidence>
<evidence type="ECO:0000259" key="14">
    <source>
        <dbReference type="PROSITE" id="PS50125"/>
    </source>
</evidence>
<dbReference type="CDD" id="cd07302">
    <property type="entry name" value="CHD"/>
    <property type="match status" value="1"/>
</dbReference>
<dbReference type="Pfam" id="PF00211">
    <property type="entry name" value="Guanylate_cyc"/>
    <property type="match status" value="1"/>
</dbReference>
<reference evidence="15" key="1">
    <citation type="submission" date="2020-11" db="EMBL/GenBank/DDBJ databases">
        <authorList>
            <person name="Tran Van P."/>
        </authorList>
    </citation>
    <scope>NUCLEOTIDE SEQUENCE</scope>
</reference>
<evidence type="ECO:0000256" key="5">
    <source>
        <dbReference type="ARBA" id="ARBA00022723"/>
    </source>
</evidence>
<feature type="transmembrane region" description="Helical" evidence="13">
    <location>
        <begin position="175"/>
        <end position="194"/>
    </location>
</feature>
<evidence type="ECO:0000256" key="8">
    <source>
        <dbReference type="ARBA" id="ARBA00022842"/>
    </source>
</evidence>
<dbReference type="SUPFAM" id="SSF55073">
    <property type="entry name" value="Nucleotide cyclase"/>
    <property type="match status" value="1"/>
</dbReference>
<evidence type="ECO:0000256" key="13">
    <source>
        <dbReference type="SAM" id="Phobius"/>
    </source>
</evidence>
<evidence type="ECO:0000313" key="15">
    <source>
        <dbReference type="EMBL" id="CAD7646507.1"/>
    </source>
</evidence>
<keyword evidence="5" id="KW-0479">Metal-binding</keyword>
<keyword evidence="7" id="KW-0067">ATP-binding</keyword>
<evidence type="ECO:0000256" key="11">
    <source>
        <dbReference type="ARBA" id="ARBA00023239"/>
    </source>
</evidence>
<dbReference type="AlphaFoldDB" id="A0A7R9LTJ3"/>
<accession>A0A7R9LTJ3</accession>
<dbReference type="GO" id="GO:0007189">
    <property type="term" value="P:adenylate cyclase-activating G protein-coupled receptor signaling pathway"/>
    <property type="evidence" value="ECO:0007669"/>
    <property type="project" value="TreeGrafter"/>
</dbReference>
<feature type="region of interest" description="Disordered" evidence="12">
    <location>
        <begin position="1"/>
        <end position="34"/>
    </location>
</feature>
<dbReference type="PROSITE" id="PS50125">
    <property type="entry name" value="GUANYLATE_CYCLASE_2"/>
    <property type="match status" value="1"/>
</dbReference>
<keyword evidence="9 13" id="KW-1133">Transmembrane helix</keyword>
<feature type="transmembrane region" description="Helical" evidence="13">
    <location>
        <begin position="144"/>
        <end position="163"/>
    </location>
</feature>
<feature type="compositionally biased region" description="Polar residues" evidence="12">
    <location>
        <begin position="1"/>
        <end position="10"/>
    </location>
</feature>
<evidence type="ECO:0000256" key="3">
    <source>
        <dbReference type="ARBA" id="ARBA00012201"/>
    </source>
</evidence>
<sequence>MTKRTLSSNGLKDLTTIEAQSGDQCVDDNDDDTDEVVDDNVEEQLKPINGENSANKDKPRVRIKRQSLVLKRGDTDLSIDHSGVQRFLPTCMHFAFADRDAERLYREYYETEKRSDFKTLIVIVLIVNVVLFLLYSLSYSSTHLPQMGILFVTFAFTLIALVLCVNRQSQSVEKAVTSTVWTVIPFILWSVQMAQIFCDVWMFAVPALPSDSVALILLYTYSAYVIYPLRLRICSTLAILMAFIHFLFVTLVPSRRQDMFVNQLAANVILFLATNLLGTMSFFFYERQQRRAFLETRQSLEVKLVLEEESQEQERLLLSVLPKHVAAEIRQDLGAVVEGQFHKIYMSILFADIVGFTAISSTCPAPELVRTLNELFARFDKLSDILGDCYYCISGAPEERSDHAVLCVHMGLSMVDAIRSVREQTKSPVDMRVGVHTGGVLAGVLGQRQWQFDVYSRDVEFANKMESGGLPGRVHISEKTFSFLNGEFEVEDGDGASREEAIRLTGIKTYFIVRVIKPYPEGTLDMMQTNADNGAEDIPQESTKLQQKPIESIITSMEDVKDPEEYKRRLYQELLSRDGEKNVSEHIQPFTLNFKDKTFEHQYRNSRDITSCVSLVGLPLTLFCYLIAYLLIGLP</sequence>
<dbReference type="GO" id="GO:0046872">
    <property type="term" value="F:metal ion binding"/>
    <property type="evidence" value="ECO:0007669"/>
    <property type="project" value="UniProtKB-KW"/>
</dbReference>
<dbReference type="EMBL" id="CAJPVJ010002405">
    <property type="protein sequence ID" value="CAG2166237.1"/>
    <property type="molecule type" value="Genomic_DNA"/>
</dbReference>
<feature type="transmembrane region" description="Helical" evidence="13">
    <location>
        <begin position="119"/>
        <end position="138"/>
    </location>
</feature>
<dbReference type="PANTHER" id="PTHR45627:SF30">
    <property type="entry name" value="ADENYLATE CYCLASE TYPE 3"/>
    <property type="match status" value="1"/>
</dbReference>
<dbReference type="Proteomes" id="UP000728032">
    <property type="component" value="Unassembled WGS sequence"/>
</dbReference>
<evidence type="ECO:0000256" key="1">
    <source>
        <dbReference type="ARBA" id="ARBA00001593"/>
    </source>
</evidence>
<dbReference type="InterPro" id="IPR009398">
    <property type="entry name" value="Adcy_conserved_dom"/>
</dbReference>
<dbReference type="InterPro" id="IPR001054">
    <property type="entry name" value="A/G_cyclase"/>
</dbReference>
<dbReference type="GO" id="GO:0005524">
    <property type="term" value="F:ATP binding"/>
    <property type="evidence" value="ECO:0007669"/>
    <property type="project" value="UniProtKB-KW"/>
</dbReference>
<evidence type="ECO:0000256" key="2">
    <source>
        <dbReference type="ARBA" id="ARBA00004141"/>
    </source>
</evidence>
<evidence type="ECO:0000256" key="10">
    <source>
        <dbReference type="ARBA" id="ARBA00023136"/>
    </source>
</evidence>
<keyword evidence="16" id="KW-1185">Reference proteome</keyword>
<dbReference type="OrthoDB" id="10261550at2759"/>
<keyword evidence="11" id="KW-0456">Lyase</keyword>
<keyword evidence="10 13" id="KW-0472">Membrane</keyword>
<comment type="subcellular location">
    <subcellularLocation>
        <location evidence="2">Membrane</location>
        <topology evidence="2">Multi-pass membrane protein</topology>
    </subcellularLocation>
</comment>
<dbReference type="SMART" id="SM00044">
    <property type="entry name" value="CYCc"/>
    <property type="match status" value="1"/>
</dbReference>
<keyword evidence="6" id="KW-0547">Nucleotide-binding</keyword>
<dbReference type="Pfam" id="PF06327">
    <property type="entry name" value="Adcy_cons_dom"/>
    <property type="match status" value="1"/>
</dbReference>
<feature type="transmembrane region" description="Helical" evidence="13">
    <location>
        <begin position="200"/>
        <end position="221"/>
    </location>
</feature>
<dbReference type="GO" id="GO:0006171">
    <property type="term" value="P:cAMP biosynthetic process"/>
    <property type="evidence" value="ECO:0007669"/>
    <property type="project" value="InterPro"/>
</dbReference>
<keyword evidence="8" id="KW-0460">Magnesium</keyword>
<feature type="transmembrane region" description="Helical" evidence="13">
    <location>
        <begin position="264"/>
        <end position="285"/>
    </location>
</feature>
<feature type="transmembrane region" description="Helical" evidence="13">
    <location>
        <begin position="612"/>
        <end position="632"/>
    </location>
</feature>
<evidence type="ECO:0000256" key="9">
    <source>
        <dbReference type="ARBA" id="ARBA00022989"/>
    </source>
</evidence>